<dbReference type="GO" id="GO:0006754">
    <property type="term" value="P:ATP biosynthetic process"/>
    <property type="evidence" value="ECO:0007669"/>
    <property type="project" value="TreeGrafter"/>
</dbReference>
<evidence type="ECO:0000313" key="3">
    <source>
        <dbReference type="EMBL" id="AXX86596.1"/>
    </source>
</evidence>
<dbReference type="PROSITE" id="PS00893">
    <property type="entry name" value="NUDIX_BOX"/>
    <property type="match status" value="1"/>
</dbReference>
<dbReference type="GO" id="GO:0006167">
    <property type="term" value="P:AMP biosynthetic process"/>
    <property type="evidence" value="ECO:0007669"/>
    <property type="project" value="TreeGrafter"/>
</dbReference>
<dbReference type="PROSITE" id="PS51462">
    <property type="entry name" value="NUDIX"/>
    <property type="match status" value="1"/>
</dbReference>
<dbReference type="KEGG" id="amar:AMRN_0844"/>
<dbReference type="PANTHER" id="PTHR21340">
    <property type="entry name" value="DIADENOSINE 5,5-P1,P4-TETRAPHOSPHATE PYROPHOSPHOHYDROLASE MUTT"/>
    <property type="match status" value="1"/>
</dbReference>
<sequence>MSKQIKAYGLALYKKEKNKIKLLLCKSIKSESKWGFLKGVQLAKETAKQCAKREFREESGINVYIDDFEQYFEQKNKEKDIGLWLVNAKNIKNIDKYFFQDKLHDNYLSWENSKVKFFDLDNLPQFKKKQKELILNIKDFLESKNQPH</sequence>
<keyword evidence="1 3" id="KW-0378">Hydrolase</keyword>
<reference evidence="3 6" key="3">
    <citation type="submission" date="2018-08" db="EMBL/GenBank/DDBJ databases">
        <title>Complete genome of the Arcobacter marinus type strain JCM 15502.</title>
        <authorList>
            <person name="Miller W.G."/>
            <person name="Yee E."/>
            <person name="Huynh S."/>
            <person name="Parker C.T."/>
        </authorList>
    </citation>
    <scope>NUCLEOTIDE SEQUENCE [LARGE SCALE GENOMIC DNA]</scope>
    <source>
        <strain evidence="3 6">JCM 15502</strain>
    </source>
</reference>
<dbReference type="GO" id="GO:0004081">
    <property type="term" value="F:bis(5'-nucleosyl)-tetraphosphatase (asymmetrical) activity"/>
    <property type="evidence" value="ECO:0007669"/>
    <property type="project" value="TreeGrafter"/>
</dbReference>
<evidence type="ECO:0000313" key="5">
    <source>
        <dbReference type="Proteomes" id="UP000224740"/>
    </source>
</evidence>
<accession>A0A347TJ18</accession>
<proteinExistence type="predicted"/>
<dbReference type="Gene3D" id="3.90.79.10">
    <property type="entry name" value="Nucleoside Triphosphate Pyrophosphohydrolase"/>
    <property type="match status" value="1"/>
</dbReference>
<dbReference type="EMBL" id="CP032101">
    <property type="protein sequence ID" value="AXX86596.1"/>
    <property type="molecule type" value="Genomic_DNA"/>
</dbReference>
<dbReference type="InterPro" id="IPR000086">
    <property type="entry name" value="NUDIX_hydrolase_dom"/>
</dbReference>
<name>A0A347TJ18_9BACT</name>
<reference evidence="5" key="1">
    <citation type="submission" date="2017-09" db="EMBL/GenBank/DDBJ databases">
        <title>Arcobacter canalis sp. nov., a new species isolated from a water canal contaminated with urban sewage.</title>
        <authorList>
            <person name="Perez-Cataluna A."/>
            <person name="Salas-Masso N."/>
            <person name="Figueras M.J."/>
        </authorList>
    </citation>
    <scope>NUCLEOTIDE SEQUENCE [LARGE SCALE GENOMIC DNA]</scope>
    <source>
        <strain evidence="5">CECT 7727</strain>
    </source>
</reference>
<dbReference type="InterPro" id="IPR051325">
    <property type="entry name" value="Nudix_hydrolase_domain"/>
</dbReference>
<evidence type="ECO:0000256" key="1">
    <source>
        <dbReference type="ARBA" id="ARBA00022801"/>
    </source>
</evidence>
<dbReference type="Pfam" id="PF00293">
    <property type="entry name" value="NUDIX"/>
    <property type="match status" value="1"/>
</dbReference>
<dbReference type="InterPro" id="IPR020084">
    <property type="entry name" value="NUDIX_hydrolase_CS"/>
</dbReference>
<keyword evidence="5" id="KW-1185">Reference proteome</keyword>
<gene>
    <name evidence="3" type="ORF">AMRN_0844</name>
    <name evidence="4" type="ORF">CPH92_01840</name>
</gene>
<evidence type="ECO:0000313" key="4">
    <source>
        <dbReference type="EMBL" id="PHO16436.1"/>
    </source>
</evidence>
<dbReference type="Proteomes" id="UP000264693">
    <property type="component" value="Chromosome"/>
</dbReference>
<dbReference type="InterPro" id="IPR015797">
    <property type="entry name" value="NUDIX_hydrolase-like_dom_sf"/>
</dbReference>
<dbReference type="Proteomes" id="UP000224740">
    <property type="component" value="Unassembled WGS sequence"/>
</dbReference>
<feature type="domain" description="Nudix hydrolase" evidence="2">
    <location>
        <begin position="3"/>
        <end position="142"/>
    </location>
</feature>
<reference evidence="4" key="2">
    <citation type="submission" date="2017-09" db="EMBL/GenBank/DDBJ databases">
        <authorList>
            <person name="Perez-Cataluna A."/>
            <person name="Figueras M.J."/>
            <person name="Salas-Masso N."/>
        </authorList>
    </citation>
    <scope>NUCLEOTIDE SEQUENCE</scope>
    <source>
        <strain evidence="4">CECT 7727</strain>
    </source>
</reference>
<dbReference type="AlphaFoldDB" id="A0A347TJ18"/>
<evidence type="ECO:0000259" key="2">
    <source>
        <dbReference type="PROSITE" id="PS51462"/>
    </source>
</evidence>
<protein>
    <submittedName>
        <fullName evidence="4">NUDIX hydrolase</fullName>
    </submittedName>
    <submittedName>
        <fullName evidence="3">Putative diadenosine tetraphosphate hydrolase</fullName>
    </submittedName>
</protein>
<dbReference type="SUPFAM" id="SSF55811">
    <property type="entry name" value="Nudix"/>
    <property type="match status" value="1"/>
</dbReference>
<evidence type="ECO:0000313" key="6">
    <source>
        <dbReference type="Proteomes" id="UP000264693"/>
    </source>
</evidence>
<dbReference type="EMBL" id="NXAO01000007">
    <property type="protein sequence ID" value="PHO16436.1"/>
    <property type="molecule type" value="Genomic_DNA"/>
</dbReference>
<dbReference type="PANTHER" id="PTHR21340:SF0">
    <property type="entry name" value="BIS(5'-NUCLEOSYL)-TETRAPHOSPHATASE [ASYMMETRICAL]"/>
    <property type="match status" value="1"/>
</dbReference>
<organism evidence="3 6">
    <name type="scientific">Malaciobacter marinus</name>
    <dbReference type="NCBI Taxonomy" id="505249"/>
    <lineage>
        <taxon>Bacteria</taxon>
        <taxon>Pseudomonadati</taxon>
        <taxon>Campylobacterota</taxon>
        <taxon>Epsilonproteobacteria</taxon>
        <taxon>Campylobacterales</taxon>
        <taxon>Arcobacteraceae</taxon>
        <taxon>Malaciobacter</taxon>
    </lineage>
</organism>
<dbReference type="RefSeq" id="WP_099310099.1">
    <property type="nucleotide sequence ID" value="NZ_CP032101.1"/>
</dbReference>